<name>A0A0E9UEK5_ANGAN</name>
<feature type="region of interest" description="Disordered" evidence="1">
    <location>
        <begin position="23"/>
        <end position="46"/>
    </location>
</feature>
<organism evidence="2">
    <name type="scientific">Anguilla anguilla</name>
    <name type="common">European freshwater eel</name>
    <name type="synonym">Muraena anguilla</name>
    <dbReference type="NCBI Taxonomy" id="7936"/>
    <lineage>
        <taxon>Eukaryota</taxon>
        <taxon>Metazoa</taxon>
        <taxon>Chordata</taxon>
        <taxon>Craniata</taxon>
        <taxon>Vertebrata</taxon>
        <taxon>Euteleostomi</taxon>
        <taxon>Actinopterygii</taxon>
        <taxon>Neopterygii</taxon>
        <taxon>Teleostei</taxon>
        <taxon>Anguilliformes</taxon>
        <taxon>Anguillidae</taxon>
        <taxon>Anguilla</taxon>
    </lineage>
</organism>
<protein>
    <submittedName>
        <fullName evidence="2">Uncharacterized protein</fullName>
    </submittedName>
</protein>
<reference evidence="2" key="1">
    <citation type="submission" date="2014-11" db="EMBL/GenBank/DDBJ databases">
        <authorList>
            <person name="Amaro Gonzalez C."/>
        </authorList>
    </citation>
    <scope>NUCLEOTIDE SEQUENCE</scope>
</reference>
<proteinExistence type="predicted"/>
<reference evidence="2" key="2">
    <citation type="journal article" date="2015" name="Fish Shellfish Immunol.">
        <title>Early steps in the European eel (Anguilla anguilla)-Vibrio vulnificus interaction in the gills: Role of the RtxA13 toxin.</title>
        <authorList>
            <person name="Callol A."/>
            <person name="Pajuelo D."/>
            <person name="Ebbesson L."/>
            <person name="Teles M."/>
            <person name="MacKenzie S."/>
            <person name="Amaro C."/>
        </authorList>
    </citation>
    <scope>NUCLEOTIDE SEQUENCE</scope>
</reference>
<accession>A0A0E9UEK5</accession>
<evidence type="ECO:0000256" key="1">
    <source>
        <dbReference type="SAM" id="MobiDB-lite"/>
    </source>
</evidence>
<feature type="compositionally biased region" description="Polar residues" evidence="1">
    <location>
        <begin position="28"/>
        <end position="46"/>
    </location>
</feature>
<evidence type="ECO:0000313" key="2">
    <source>
        <dbReference type="EMBL" id="JAH64264.1"/>
    </source>
</evidence>
<dbReference type="AlphaFoldDB" id="A0A0E9UEK5"/>
<dbReference type="EMBL" id="GBXM01044313">
    <property type="protein sequence ID" value="JAH64264.1"/>
    <property type="molecule type" value="Transcribed_RNA"/>
</dbReference>
<sequence length="46" mass="5156">MSSVPVRGDVLCDTHVPRRSKRCVATVIRSQNPNRNQDLNHTTAQP</sequence>